<name>M3B8E7_STRM1</name>
<dbReference type="EMBL" id="AORZ01000003">
    <property type="protein sequence ID" value="EMF02273.1"/>
    <property type="molecule type" value="Genomic_DNA"/>
</dbReference>
<dbReference type="STRING" id="1223523.H340_02194"/>
<comment type="caution">
    <text evidence="1">The sequence shown here is derived from an EMBL/GenBank/DDBJ whole genome shotgun (WGS) entry which is preliminary data.</text>
</comment>
<sequence length="202" mass="22247">MLVVDWERLAVFAPGERWERLVDAAYPDECDAEFFAELPDGWVRFPGEVAEWSALYEFRSTSGSFKAHFWAGERWEDVREQAVPELRAALDVFLAGLFWDPYDMAVPPAGTGADAPGVRELLAGRGTGLLVACPPETVPVLAAAWAVAEPLLDGLKGPHTAHADAPGRWIADHDEFAVLLREWAEVVREAHARGWGIVGLPF</sequence>
<organism evidence="1 2">
    <name type="scientific">Streptomyces mobaraensis (strain ATCC 29032 / DSM 40847 / JCM 4168 / NBRC 13819 / NCIMB 11159 / IPCR 16-22)</name>
    <dbReference type="NCBI Taxonomy" id="1223523"/>
    <lineage>
        <taxon>Bacteria</taxon>
        <taxon>Bacillati</taxon>
        <taxon>Actinomycetota</taxon>
        <taxon>Actinomycetes</taxon>
        <taxon>Kitasatosporales</taxon>
        <taxon>Streptomycetaceae</taxon>
        <taxon>Streptomyces</taxon>
    </lineage>
</organism>
<accession>M3B8E7</accession>
<proteinExistence type="predicted"/>
<gene>
    <name evidence="1" type="ORF">H340_02194</name>
</gene>
<reference evidence="1 2" key="1">
    <citation type="journal article" date="2013" name="Genome Announc.">
        <title>Whole-Genome Shotgun Assembly and Analysis of the Genome of Streptomyces mobaraensis DSM 40847, a Strain for Industrial Production of Microbial Transglutaminase.</title>
        <authorList>
            <person name="Yang H."/>
            <person name="He T."/>
            <person name="Wu W."/>
            <person name="Zhu W."/>
            <person name="Lu B."/>
            <person name="Sun W."/>
        </authorList>
    </citation>
    <scope>NUCLEOTIDE SEQUENCE [LARGE SCALE GENOMIC DNA]</scope>
    <source>
        <strain evidence="1 2">DSM 40847</strain>
    </source>
</reference>
<dbReference type="AlphaFoldDB" id="M3B8E7"/>
<evidence type="ECO:0000313" key="1">
    <source>
        <dbReference type="EMBL" id="EMF02273.1"/>
    </source>
</evidence>
<dbReference type="PATRIC" id="fig|1223523.3.peg.443"/>
<dbReference type="Proteomes" id="UP000011740">
    <property type="component" value="Unassembled WGS sequence"/>
</dbReference>
<protein>
    <submittedName>
        <fullName evidence="1">Uncharacterized protein</fullName>
    </submittedName>
</protein>
<dbReference type="eggNOG" id="ENOG5031PXF">
    <property type="taxonomic scope" value="Bacteria"/>
</dbReference>
<evidence type="ECO:0000313" key="2">
    <source>
        <dbReference type="Proteomes" id="UP000011740"/>
    </source>
</evidence>